<dbReference type="Proteomes" id="UP000095651">
    <property type="component" value="Unassembled WGS sequence"/>
</dbReference>
<proteinExistence type="predicted"/>
<evidence type="ECO:0000313" key="2">
    <source>
        <dbReference type="EMBL" id="CUP20150.1"/>
    </source>
</evidence>
<accession>A0A174LEY2</accession>
<dbReference type="GO" id="GO:0003723">
    <property type="term" value="F:RNA binding"/>
    <property type="evidence" value="ECO:0007669"/>
    <property type="project" value="InterPro"/>
</dbReference>
<gene>
    <name evidence="2" type="ORF">ERS852407_05268</name>
</gene>
<evidence type="ECO:0000259" key="1">
    <source>
        <dbReference type="Pfam" id="PF08845"/>
    </source>
</evidence>
<dbReference type="InterPro" id="IPR014944">
    <property type="entry name" value="Toxin_SymE-like"/>
</dbReference>
<feature type="domain" description="Toxin SymE-like" evidence="1">
    <location>
        <begin position="140"/>
        <end position="186"/>
    </location>
</feature>
<dbReference type="GO" id="GO:0005737">
    <property type="term" value="C:cytoplasm"/>
    <property type="evidence" value="ECO:0007669"/>
    <property type="project" value="InterPro"/>
</dbReference>
<dbReference type="GO" id="GO:0016070">
    <property type="term" value="P:RNA metabolic process"/>
    <property type="evidence" value="ECO:0007669"/>
    <property type="project" value="InterPro"/>
</dbReference>
<dbReference type="EMBL" id="CYZE01000021">
    <property type="protein sequence ID" value="CUP20150.1"/>
    <property type="molecule type" value="Genomic_DNA"/>
</dbReference>
<organism evidence="2 3">
    <name type="scientific">Hungatella hathewayi</name>
    <dbReference type="NCBI Taxonomy" id="154046"/>
    <lineage>
        <taxon>Bacteria</taxon>
        <taxon>Bacillati</taxon>
        <taxon>Bacillota</taxon>
        <taxon>Clostridia</taxon>
        <taxon>Lachnospirales</taxon>
        <taxon>Lachnospiraceae</taxon>
        <taxon>Hungatella</taxon>
    </lineage>
</organism>
<dbReference type="RefSeq" id="WP_055659695.1">
    <property type="nucleotide sequence ID" value="NZ_CABIXC010000021.1"/>
</dbReference>
<evidence type="ECO:0000313" key="3">
    <source>
        <dbReference type="Proteomes" id="UP000095651"/>
    </source>
</evidence>
<dbReference type="AlphaFoldDB" id="A0A174LEY2"/>
<dbReference type="GO" id="GO:0016788">
    <property type="term" value="F:hydrolase activity, acting on ester bonds"/>
    <property type="evidence" value="ECO:0007669"/>
    <property type="project" value="InterPro"/>
</dbReference>
<dbReference type="Pfam" id="PF08845">
    <property type="entry name" value="SymE_toxin"/>
    <property type="match status" value="1"/>
</dbReference>
<protein>
    <submittedName>
        <fullName evidence="2">Endoribonuclease SymE</fullName>
    </submittedName>
</protein>
<sequence length="190" mass="22166">MVYDLKEYMAEEFMKLNTAEEQREFIENLRFLMMADDEEFLNYYSKTGMRKSEFYSVADRLYQLNNLHMLSGFISQNKQVLLNEVSEIKGQYGIPDFSTVCNIGKETMLARMFQVMKNFKINESMVAEEMVDYRINTHRLKVYAATSRSGQNIAQIVLQGKWVEQCGFKIGTGVSVKCYENRLVISKDSK</sequence>
<name>A0A174LEY2_9FIRM</name>
<reference evidence="2 3" key="1">
    <citation type="submission" date="2015-09" db="EMBL/GenBank/DDBJ databases">
        <authorList>
            <consortium name="Pathogen Informatics"/>
        </authorList>
    </citation>
    <scope>NUCLEOTIDE SEQUENCE [LARGE SCALE GENOMIC DNA]</scope>
    <source>
        <strain evidence="2 3">2789STDY5608850</strain>
    </source>
</reference>